<keyword evidence="1" id="KW-0812">Transmembrane</keyword>
<evidence type="ECO:0000313" key="2">
    <source>
        <dbReference type="EMBL" id="KAF7326564.1"/>
    </source>
</evidence>
<feature type="transmembrane region" description="Helical" evidence="1">
    <location>
        <begin position="108"/>
        <end position="128"/>
    </location>
</feature>
<reference evidence="2" key="1">
    <citation type="submission" date="2020-05" db="EMBL/GenBank/DDBJ databases">
        <title>Mycena genomes resolve the evolution of fungal bioluminescence.</title>
        <authorList>
            <person name="Tsai I.J."/>
        </authorList>
    </citation>
    <scope>NUCLEOTIDE SEQUENCE</scope>
    <source>
        <strain evidence="2">CCC161011</strain>
    </source>
</reference>
<accession>A0A8H6WPY0</accession>
<gene>
    <name evidence="2" type="ORF">MVEN_02609600</name>
</gene>
<dbReference type="OrthoDB" id="3357408at2759"/>
<feature type="transmembrane region" description="Helical" evidence="1">
    <location>
        <begin position="59"/>
        <end position="88"/>
    </location>
</feature>
<dbReference type="GO" id="GO:0016787">
    <property type="term" value="F:hydrolase activity"/>
    <property type="evidence" value="ECO:0007669"/>
    <property type="project" value="UniProtKB-KW"/>
</dbReference>
<evidence type="ECO:0000313" key="3">
    <source>
        <dbReference type="Proteomes" id="UP000620124"/>
    </source>
</evidence>
<feature type="transmembrane region" description="Helical" evidence="1">
    <location>
        <begin position="258"/>
        <end position="279"/>
    </location>
</feature>
<protein>
    <submittedName>
        <fullName evidence="2">Carboxylic ester hydrolase</fullName>
    </submittedName>
</protein>
<comment type="caution">
    <text evidence="2">The sequence shown here is derived from an EMBL/GenBank/DDBJ whole genome shotgun (WGS) entry which is preliminary data.</text>
</comment>
<sequence>MVCHSTALMSGLSLPAAELVEEPISCILYGIYLVTLGISGRRLLTTESGRWKSRSEIRWIFVVVSVLLFLNSTVDLVVSTIMLMQAFVLYDGPGGATHIFTHGSGWQTMTKTLCVLFQTLLGDGILIYRCWYLWNKSWAVIALPLLIWCTDIACLIRSVSFLAHATEGLVTSSAIHPWLQAFWSMTIAINIMATSLIVLRIWLVERENKRFRVSGIDSIQSQTPSTLSHAIRNIVESGMIYTIASILTVVFYSVKGPLIYPASAVELHSVGIAFNLILIRGSQATRPSQEIPVTTIQFTQTQVAARDSLPGRADSEGASVLTCVEKDSIAPV</sequence>
<keyword evidence="1" id="KW-1133">Transmembrane helix</keyword>
<feature type="transmembrane region" description="Helical" evidence="1">
    <location>
        <begin position="140"/>
        <end position="162"/>
    </location>
</feature>
<dbReference type="EMBL" id="JACAZI010000042">
    <property type="protein sequence ID" value="KAF7326564.1"/>
    <property type="molecule type" value="Genomic_DNA"/>
</dbReference>
<feature type="transmembrane region" description="Helical" evidence="1">
    <location>
        <begin position="234"/>
        <end position="252"/>
    </location>
</feature>
<evidence type="ECO:0000256" key="1">
    <source>
        <dbReference type="SAM" id="Phobius"/>
    </source>
</evidence>
<organism evidence="2 3">
    <name type="scientific">Mycena venus</name>
    <dbReference type="NCBI Taxonomy" id="2733690"/>
    <lineage>
        <taxon>Eukaryota</taxon>
        <taxon>Fungi</taxon>
        <taxon>Dikarya</taxon>
        <taxon>Basidiomycota</taxon>
        <taxon>Agaricomycotina</taxon>
        <taxon>Agaricomycetes</taxon>
        <taxon>Agaricomycetidae</taxon>
        <taxon>Agaricales</taxon>
        <taxon>Marasmiineae</taxon>
        <taxon>Mycenaceae</taxon>
        <taxon>Mycena</taxon>
    </lineage>
</organism>
<keyword evidence="3" id="KW-1185">Reference proteome</keyword>
<dbReference type="AlphaFoldDB" id="A0A8H6WPY0"/>
<keyword evidence="2" id="KW-0378">Hydrolase</keyword>
<name>A0A8H6WPY0_9AGAR</name>
<proteinExistence type="predicted"/>
<dbReference type="Proteomes" id="UP000620124">
    <property type="component" value="Unassembled WGS sequence"/>
</dbReference>
<feature type="transmembrane region" description="Helical" evidence="1">
    <location>
        <begin position="182"/>
        <end position="203"/>
    </location>
</feature>
<keyword evidence="1" id="KW-0472">Membrane</keyword>